<dbReference type="EMBL" id="KY322437">
    <property type="protein sequence ID" value="AUF82379.1"/>
    <property type="molecule type" value="Genomic_DNA"/>
</dbReference>
<sequence>MSEGNEIKLQPNFLKKKRKVHKSNFEMTKQLENSNLIRLSEDRFLKNISTKSLIEELQTRKDLSWDLTWTHIKNLVNCFNHNHT</sequence>
<protein>
    <submittedName>
        <fullName evidence="1">Uncharacterized protein</fullName>
    </submittedName>
</protein>
<keyword evidence="2" id="KW-1185">Reference proteome</keyword>
<reference evidence="1" key="1">
    <citation type="journal article" date="2018" name="Virology">
        <title>A giant virus infecting green algae encodes key fermentation genes.</title>
        <authorList>
            <person name="Schvarcz C.R."/>
            <person name="Steward G.F."/>
        </authorList>
    </citation>
    <scope>NUCLEOTIDE SEQUENCE [LARGE SCALE GENOMIC DNA]</scope>
</reference>
<name>A0A2P0VNQ6_9VIRU</name>
<dbReference type="Proteomes" id="UP000244773">
    <property type="component" value="Segment"/>
</dbReference>
<organism evidence="1">
    <name type="scientific">Tetraselmis virus 1</name>
    <dbReference type="NCBI Taxonomy" id="2060617"/>
    <lineage>
        <taxon>Viruses</taxon>
        <taxon>Varidnaviria</taxon>
        <taxon>Bamfordvirae</taxon>
        <taxon>Nucleocytoviricota</taxon>
        <taxon>Megaviricetes</taxon>
        <taxon>Imitervirales</taxon>
        <taxon>Allomimiviridae</taxon>
        <taxon>Oceanusvirus</taxon>
        <taxon>Oceanusvirus kaneohense</taxon>
    </lineage>
</organism>
<accession>A0A2P0VNQ6</accession>
<evidence type="ECO:0000313" key="2">
    <source>
        <dbReference type="Proteomes" id="UP000244773"/>
    </source>
</evidence>
<proteinExistence type="predicted"/>
<evidence type="ECO:0000313" key="1">
    <source>
        <dbReference type="EMBL" id="AUF82379.1"/>
    </source>
</evidence>
<gene>
    <name evidence="1" type="ORF">TetV_287</name>
</gene>